<keyword evidence="1" id="KW-0812">Transmembrane</keyword>
<organism evidence="2 3">
    <name type="scientific">Macrostomum lignano</name>
    <dbReference type="NCBI Taxonomy" id="282301"/>
    <lineage>
        <taxon>Eukaryota</taxon>
        <taxon>Metazoa</taxon>
        <taxon>Spiralia</taxon>
        <taxon>Lophotrochozoa</taxon>
        <taxon>Platyhelminthes</taxon>
        <taxon>Rhabditophora</taxon>
        <taxon>Macrostomorpha</taxon>
        <taxon>Macrostomida</taxon>
        <taxon>Macrostomidae</taxon>
        <taxon>Macrostomum</taxon>
    </lineage>
</organism>
<dbReference type="Gene3D" id="1.10.287.70">
    <property type="match status" value="1"/>
</dbReference>
<dbReference type="Proteomes" id="UP000095280">
    <property type="component" value="Unplaced"/>
</dbReference>
<protein>
    <submittedName>
        <fullName evidence="3">Small integral membrane protein 8</fullName>
    </submittedName>
</protein>
<keyword evidence="2" id="KW-1185">Reference proteome</keyword>
<accession>A0A1I8HDA8</accession>
<evidence type="ECO:0000256" key="1">
    <source>
        <dbReference type="SAM" id="Phobius"/>
    </source>
</evidence>
<name>A0A1I8HDA8_9PLAT</name>
<proteinExistence type="predicted"/>
<dbReference type="WBParaSite" id="maker-uti_cns_0005461-snap-gene-0.6-mRNA-1">
    <property type="protein sequence ID" value="maker-uti_cns_0005461-snap-gene-0.6-mRNA-1"/>
    <property type="gene ID" value="maker-uti_cns_0005461-snap-gene-0.6"/>
</dbReference>
<keyword evidence="1" id="KW-0472">Membrane</keyword>
<evidence type="ECO:0000313" key="2">
    <source>
        <dbReference type="Proteomes" id="UP000095280"/>
    </source>
</evidence>
<reference evidence="3" key="1">
    <citation type="submission" date="2016-11" db="UniProtKB">
        <authorList>
            <consortium name="WormBaseParasite"/>
        </authorList>
    </citation>
    <scope>IDENTIFICATION</scope>
</reference>
<keyword evidence="1" id="KW-1133">Transmembrane helix</keyword>
<dbReference type="AlphaFoldDB" id="A0A1I8HDA8"/>
<sequence length="67" mass="7483">MTSPAVSHLFDRSRLEDVAHQDEPVVSSMNWRTMLVMGVLVFAYLLLGGVLFQFLEQSNESSSHDGV</sequence>
<feature type="transmembrane region" description="Helical" evidence="1">
    <location>
        <begin position="34"/>
        <end position="55"/>
    </location>
</feature>
<evidence type="ECO:0000313" key="3">
    <source>
        <dbReference type="WBParaSite" id="maker-uti_cns_0005461-snap-gene-0.6-mRNA-1"/>
    </source>
</evidence>